<evidence type="ECO:0000313" key="2">
    <source>
        <dbReference type="EMBL" id="KAJ4967858.1"/>
    </source>
</evidence>
<protein>
    <submittedName>
        <fullName evidence="2">Uncharacterized protein</fullName>
    </submittedName>
</protein>
<dbReference type="EMBL" id="JAMYWD010000006">
    <property type="protein sequence ID" value="KAJ4967858.1"/>
    <property type="molecule type" value="Genomic_DNA"/>
</dbReference>
<organism evidence="2 3">
    <name type="scientific">Protea cynaroides</name>
    <dbReference type="NCBI Taxonomy" id="273540"/>
    <lineage>
        <taxon>Eukaryota</taxon>
        <taxon>Viridiplantae</taxon>
        <taxon>Streptophyta</taxon>
        <taxon>Embryophyta</taxon>
        <taxon>Tracheophyta</taxon>
        <taxon>Spermatophyta</taxon>
        <taxon>Magnoliopsida</taxon>
        <taxon>Proteales</taxon>
        <taxon>Proteaceae</taxon>
        <taxon>Protea</taxon>
    </lineage>
</organism>
<sequence length="182" mass="19575">MRAGKVVFAGLVARWMSDYGLRRLLVRESSDVSMRGEDGSGLGSWRWRLAGSVAASIGEGLRGGYGEMGGLSLGKKDREQLSNNNLIRFGHALNRIEKVPRPSLVFGDGGGSSSRVNVERGSGQVTMEFDDVQAVDEAMLEDDGGFIQVGKRGQGKSFGRGRASVVASNRVTRQESSHQKVT</sequence>
<evidence type="ECO:0000256" key="1">
    <source>
        <dbReference type="SAM" id="MobiDB-lite"/>
    </source>
</evidence>
<feature type="compositionally biased region" description="Basic and acidic residues" evidence="1">
    <location>
        <begin position="172"/>
        <end position="182"/>
    </location>
</feature>
<evidence type="ECO:0000313" key="3">
    <source>
        <dbReference type="Proteomes" id="UP001141806"/>
    </source>
</evidence>
<keyword evidence="3" id="KW-1185">Reference proteome</keyword>
<dbReference type="AlphaFoldDB" id="A0A9Q0QQ85"/>
<dbReference type="Proteomes" id="UP001141806">
    <property type="component" value="Unassembled WGS sequence"/>
</dbReference>
<proteinExistence type="predicted"/>
<comment type="caution">
    <text evidence="2">The sequence shown here is derived from an EMBL/GenBank/DDBJ whole genome shotgun (WGS) entry which is preliminary data.</text>
</comment>
<accession>A0A9Q0QQ85</accession>
<reference evidence="2" key="1">
    <citation type="journal article" date="2023" name="Plant J.">
        <title>The genome of the king protea, Protea cynaroides.</title>
        <authorList>
            <person name="Chang J."/>
            <person name="Duong T.A."/>
            <person name="Schoeman C."/>
            <person name="Ma X."/>
            <person name="Roodt D."/>
            <person name="Barker N."/>
            <person name="Li Z."/>
            <person name="Van de Peer Y."/>
            <person name="Mizrachi E."/>
        </authorList>
    </citation>
    <scope>NUCLEOTIDE SEQUENCE</scope>
    <source>
        <tissue evidence="2">Young leaves</tissue>
    </source>
</reference>
<gene>
    <name evidence="2" type="ORF">NE237_014559</name>
</gene>
<feature type="region of interest" description="Disordered" evidence="1">
    <location>
        <begin position="151"/>
        <end position="182"/>
    </location>
</feature>
<name>A0A9Q0QQ85_9MAGN</name>